<keyword evidence="2" id="KW-0677">Repeat</keyword>
<evidence type="ECO:0000256" key="3">
    <source>
        <dbReference type="PROSITE-ProRule" id="PRU00708"/>
    </source>
</evidence>
<dbReference type="PANTHER" id="PTHR47939">
    <property type="entry name" value="MEMBRANE-ASSOCIATED SALT-INDUCIBLE PROTEIN-LIKE"/>
    <property type="match status" value="1"/>
</dbReference>
<gene>
    <name evidence="4" type="ORF">CCAM_LOCUS22947</name>
</gene>
<dbReference type="OrthoDB" id="185373at2759"/>
<dbReference type="AlphaFoldDB" id="A0A484LX93"/>
<keyword evidence="5" id="KW-1185">Reference proteome</keyword>
<dbReference type="InterPro" id="IPR011990">
    <property type="entry name" value="TPR-like_helical_dom_sf"/>
</dbReference>
<protein>
    <recommendedName>
        <fullName evidence="6">Pentacotripeptide-repeat region of PRORP domain-containing protein</fullName>
    </recommendedName>
</protein>
<dbReference type="EMBL" id="OOIL02002239">
    <property type="protein sequence ID" value="VFQ81171.1"/>
    <property type="molecule type" value="Genomic_DNA"/>
</dbReference>
<dbReference type="InterPro" id="IPR002885">
    <property type="entry name" value="PPR_rpt"/>
</dbReference>
<dbReference type="PROSITE" id="PS51375">
    <property type="entry name" value="PPR"/>
    <property type="match status" value="5"/>
</dbReference>
<accession>A0A484LX93</accession>
<reference evidence="4 5" key="1">
    <citation type="submission" date="2018-04" db="EMBL/GenBank/DDBJ databases">
        <authorList>
            <person name="Vogel A."/>
        </authorList>
    </citation>
    <scope>NUCLEOTIDE SEQUENCE [LARGE SCALE GENOMIC DNA]</scope>
</reference>
<comment type="similarity">
    <text evidence="1">Belongs to the PPR family. P subfamily.</text>
</comment>
<dbReference type="Pfam" id="PF01535">
    <property type="entry name" value="PPR"/>
    <property type="match status" value="1"/>
</dbReference>
<feature type="repeat" description="PPR" evidence="3">
    <location>
        <begin position="209"/>
        <end position="243"/>
    </location>
</feature>
<organism evidence="4 5">
    <name type="scientific">Cuscuta campestris</name>
    <dbReference type="NCBI Taxonomy" id="132261"/>
    <lineage>
        <taxon>Eukaryota</taxon>
        <taxon>Viridiplantae</taxon>
        <taxon>Streptophyta</taxon>
        <taxon>Embryophyta</taxon>
        <taxon>Tracheophyta</taxon>
        <taxon>Spermatophyta</taxon>
        <taxon>Magnoliopsida</taxon>
        <taxon>eudicotyledons</taxon>
        <taxon>Gunneridae</taxon>
        <taxon>Pentapetalae</taxon>
        <taxon>asterids</taxon>
        <taxon>lamiids</taxon>
        <taxon>Solanales</taxon>
        <taxon>Convolvulaceae</taxon>
        <taxon>Cuscuteae</taxon>
        <taxon>Cuscuta</taxon>
        <taxon>Cuscuta subgen. Grammica</taxon>
        <taxon>Cuscuta sect. Cleistogrammica</taxon>
    </lineage>
</organism>
<evidence type="ECO:0000313" key="4">
    <source>
        <dbReference type="EMBL" id="VFQ81171.1"/>
    </source>
</evidence>
<evidence type="ECO:0000256" key="1">
    <source>
        <dbReference type="ARBA" id="ARBA00007626"/>
    </source>
</evidence>
<sequence>MLNAGAEPTPAGNEVTDLFSRWSGSAETAEGRLAIGSSLFKSSNLPDVIKGDEDMINPSPRELARIVSNTLITAAKQVAPSQKWKWTPPLEQALHRLGCRRLLSPALVAGVIDPHLLHHHSIALGFFDWSSQQPGFSHDLSSYQSIIKALSRSRDFNAIERLFKQSKSQKLVLPPHVYCAVIASQISCKKIQMAFSTFKEFGSLISGIGPHTCNSLLAAMSSEGDLLGARKVFDEMTLRGVQLNTVGFGVFVWNFCRSNGLEMTLNVLEDVQRIDFSGINGSVIAVLVVHGLCSCNLVSESFVALEELRKRDCKPDFMAYRVVTEALREMGDVVNVEKVLKKKRKLGVAPRSNDYKEFIFTLISERLISEAKELGKVIMNGNFPMDNDLLNALIGSVSSVDPCCSMLFFNFMVEKEVFPTLVTLNMLGRNLCRHGKAEVLVEVFQKFSARGYLSDAQSYKVMVSLLCDAGKVKEAYGLLGEMKRKSLSVDVSFYNSLLEACCRGDMLRPAKRLWDEMFANGCPGDIKTYNILIQKCSEAGEVEEAYRLFQHMSEKGIAPDATTYKSILEGICQAKDLTLALNVFNTCVAQSSVITRDILGSFVLCLCKEGYVLPALELLHGYVNDIAYLDSHLAVLKFLTDAGEASLALEHLKGIKDNSPFMLQALQNEILSLSRPDLIMKLFKAVQETV</sequence>
<dbReference type="Proteomes" id="UP000595140">
    <property type="component" value="Unassembled WGS sequence"/>
</dbReference>
<evidence type="ECO:0000313" key="5">
    <source>
        <dbReference type="Proteomes" id="UP000595140"/>
    </source>
</evidence>
<feature type="repeat" description="PPR" evidence="3">
    <location>
        <begin position="490"/>
        <end position="524"/>
    </location>
</feature>
<evidence type="ECO:0008006" key="6">
    <source>
        <dbReference type="Google" id="ProtNLM"/>
    </source>
</evidence>
<dbReference type="PANTHER" id="PTHR47939:SF2">
    <property type="entry name" value="OS03G0782900 PROTEIN"/>
    <property type="match status" value="1"/>
</dbReference>
<dbReference type="Gene3D" id="1.25.40.10">
    <property type="entry name" value="Tetratricopeptide repeat domain"/>
    <property type="match status" value="5"/>
</dbReference>
<dbReference type="NCBIfam" id="TIGR00756">
    <property type="entry name" value="PPR"/>
    <property type="match status" value="4"/>
</dbReference>
<name>A0A484LX93_9ASTE</name>
<dbReference type="Pfam" id="PF13041">
    <property type="entry name" value="PPR_2"/>
    <property type="match status" value="2"/>
</dbReference>
<proteinExistence type="inferred from homology"/>
<dbReference type="InterPro" id="IPR050667">
    <property type="entry name" value="PPR-containing_protein"/>
</dbReference>
<feature type="repeat" description="PPR" evidence="3">
    <location>
        <begin position="525"/>
        <end position="559"/>
    </location>
</feature>
<feature type="repeat" description="PPR" evidence="3">
    <location>
        <begin position="139"/>
        <end position="173"/>
    </location>
</feature>
<feature type="repeat" description="PPR" evidence="3">
    <location>
        <begin position="455"/>
        <end position="489"/>
    </location>
</feature>
<evidence type="ECO:0000256" key="2">
    <source>
        <dbReference type="ARBA" id="ARBA00022737"/>
    </source>
</evidence>